<gene>
    <name evidence="1" type="ORF">F5876DRAFT_24290</name>
</gene>
<protein>
    <submittedName>
        <fullName evidence="1">Uncharacterized protein</fullName>
    </submittedName>
</protein>
<name>A0ACC1TR17_9AGAR</name>
<keyword evidence="2" id="KW-1185">Reference proteome</keyword>
<dbReference type="Proteomes" id="UP001163835">
    <property type="component" value="Unassembled WGS sequence"/>
</dbReference>
<feature type="non-terminal residue" evidence="1">
    <location>
        <position position="78"/>
    </location>
</feature>
<comment type="caution">
    <text evidence="1">The sequence shown here is derived from an EMBL/GenBank/DDBJ whole genome shotgun (WGS) entry which is preliminary data.</text>
</comment>
<feature type="non-terminal residue" evidence="1">
    <location>
        <position position="1"/>
    </location>
</feature>
<sequence length="78" mass="8713">IPADENGRPAGFSNIEFKTAEDAESFYRAAVDSSLSFGSRKARVELFNEPQKEVVRTRQKRPPSPPSNTIFIGHIPHD</sequence>
<evidence type="ECO:0000313" key="2">
    <source>
        <dbReference type="Proteomes" id="UP001163835"/>
    </source>
</evidence>
<proteinExistence type="predicted"/>
<organism evidence="1 2">
    <name type="scientific">Lentinula aff. lateritia</name>
    <dbReference type="NCBI Taxonomy" id="2804960"/>
    <lineage>
        <taxon>Eukaryota</taxon>
        <taxon>Fungi</taxon>
        <taxon>Dikarya</taxon>
        <taxon>Basidiomycota</taxon>
        <taxon>Agaricomycotina</taxon>
        <taxon>Agaricomycetes</taxon>
        <taxon>Agaricomycetidae</taxon>
        <taxon>Agaricales</taxon>
        <taxon>Marasmiineae</taxon>
        <taxon>Omphalotaceae</taxon>
        <taxon>Lentinula</taxon>
    </lineage>
</organism>
<accession>A0ACC1TR17</accession>
<dbReference type="EMBL" id="MU795334">
    <property type="protein sequence ID" value="KAJ3807167.1"/>
    <property type="molecule type" value="Genomic_DNA"/>
</dbReference>
<reference evidence="1" key="1">
    <citation type="submission" date="2022-09" db="EMBL/GenBank/DDBJ databases">
        <title>A Global Phylogenomic Analysis of the Shiitake Genus Lentinula.</title>
        <authorList>
            <consortium name="DOE Joint Genome Institute"/>
            <person name="Sierra-Patev S."/>
            <person name="Min B."/>
            <person name="Naranjo-Ortiz M."/>
            <person name="Looney B."/>
            <person name="Konkel Z."/>
            <person name="Slot J.C."/>
            <person name="Sakamoto Y."/>
            <person name="Steenwyk J.L."/>
            <person name="Rokas A."/>
            <person name="Carro J."/>
            <person name="Camarero S."/>
            <person name="Ferreira P."/>
            <person name="Molpeceres G."/>
            <person name="Ruiz-Duenas F.J."/>
            <person name="Serrano A."/>
            <person name="Henrissat B."/>
            <person name="Drula E."/>
            <person name="Hughes K.W."/>
            <person name="Mata J.L."/>
            <person name="Ishikawa N.K."/>
            <person name="Vargas-Isla R."/>
            <person name="Ushijima S."/>
            <person name="Smith C.A."/>
            <person name="Ahrendt S."/>
            <person name="Andreopoulos W."/>
            <person name="He G."/>
            <person name="Labutti K."/>
            <person name="Lipzen A."/>
            <person name="Ng V."/>
            <person name="Riley R."/>
            <person name="Sandor L."/>
            <person name="Barry K."/>
            <person name="Martinez A.T."/>
            <person name="Xiao Y."/>
            <person name="Gibbons J.G."/>
            <person name="Terashima K."/>
            <person name="Grigoriev I.V."/>
            <person name="Hibbett D.S."/>
        </authorList>
    </citation>
    <scope>NUCLEOTIDE SEQUENCE</scope>
    <source>
        <strain evidence="1">TMI1499</strain>
    </source>
</reference>
<evidence type="ECO:0000313" key="1">
    <source>
        <dbReference type="EMBL" id="KAJ3807167.1"/>
    </source>
</evidence>